<organism evidence="2 3">
    <name type="scientific">Anopheles albimanus</name>
    <name type="common">New world malaria mosquito</name>
    <dbReference type="NCBI Taxonomy" id="7167"/>
    <lineage>
        <taxon>Eukaryota</taxon>
        <taxon>Metazoa</taxon>
        <taxon>Ecdysozoa</taxon>
        <taxon>Arthropoda</taxon>
        <taxon>Hexapoda</taxon>
        <taxon>Insecta</taxon>
        <taxon>Pterygota</taxon>
        <taxon>Neoptera</taxon>
        <taxon>Endopterygota</taxon>
        <taxon>Diptera</taxon>
        <taxon>Nematocera</taxon>
        <taxon>Culicoidea</taxon>
        <taxon>Culicidae</taxon>
        <taxon>Anophelinae</taxon>
        <taxon>Anopheles</taxon>
    </lineage>
</organism>
<dbReference type="AlphaFoldDB" id="A0A182F446"/>
<name>A0A182F446_ANOAL</name>
<reference evidence="2 3" key="1">
    <citation type="journal article" date="2017" name="G3 (Bethesda)">
        <title>The Physical Genome Mapping of Anopheles albimanus Corrected Scaffold Misassemblies and Identified Interarm Rearrangements in Genus Anopheles.</title>
        <authorList>
            <person name="Artemov G.N."/>
            <person name="Peery A.N."/>
            <person name="Jiang X."/>
            <person name="Tu Z."/>
            <person name="Stegniy V.N."/>
            <person name="Sharakhova M.V."/>
            <person name="Sharakhov I.V."/>
        </authorList>
    </citation>
    <scope>NUCLEOTIDE SEQUENCE [LARGE SCALE GENOMIC DNA]</scope>
    <source>
        <strain evidence="2 3">ALBI9_A</strain>
    </source>
</reference>
<feature type="region of interest" description="Disordered" evidence="1">
    <location>
        <begin position="113"/>
        <end position="133"/>
    </location>
</feature>
<accession>A0A182F446</accession>
<dbReference type="Pfam" id="PF00379">
    <property type="entry name" value="Chitin_bind_4"/>
    <property type="match status" value="1"/>
</dbReference>
<keyword evidence="3" id="KW-1185">Reference proteome</keyword>
<evidence type="ECO:0000313" key="2">
    <source>
        <dbReference type="EnsemblMetazoa" id="AALB001236-PA"/>
    </source>
</evidence>
<feature type="compositionally biased region" description="Low complexity" evidence="1">
    <location>
        <begin position="113"/>
        <end position="122"/>
    </location>
</feature>
<evidence type="ECO:0000313" key="3">
    <source>
        <dbReference type="Proteomes" id="UP000069272"/>
    </source>
</evidence>
<dbReference type="GO" id="GO:0062129">
    <property type="term" value="C:chitin-based extracellular matrix"/>
    <property type="evidence" value="ECO:0007669"/>
    <property type="project" value="TreeGrafter"/>
</dbReference>
<dbReference type="GO" id="GO:0008010">
    <property type="term" value="F:structural constituent of chitin-based larval cuticle"/>
    <property type="evidence" value="ECO:0007669"/>
    <property type="project" value="TreeGrafter"/>
</dbReference>
<dbReference type="VEuPathDB" id="VectorBase:AALB001236"/>
<sequence length="194" mass="20949">MGHHCHRTADRVMQVATENPPIYRDCRQYAYGYNAGSSAKVEIKDASDTVVGAYHYIDANNVTQKVNYTANDQTGFVVEATNLPSAVQDTPEVAQAKKEHAAAVAAALAAAATESATEASTEPPNEPSEDPVSSVNIVRGSVIGLPKDEQILFKPIISVWYPASSYSHDHVPVAHAETSSITHNHLSNHWVTRN</sequence>
<dbReference type="InterPro" id="IPR050468">
    <property type="entry name" value="Cuticle_Struct_Prot"/>
</dbReference>
<dbReference type="PANTHER" id="PTHR10380:SF196">
    <property type="entry name" value="CUTICULAR PROTEIN 72EA"/>
    <property type="match status" value="1"/>
</dbReference>
<dbReference type="InterPro" id="IPR000618">
    <property type="entry name" value="Insect_cuticle"/>
</dbReference>
<dbReference type="Proteomes" id="UP000069272">
    <property type="component" value="Chromosome 3R"/>
</dbReference>
<reference evidence="2" key="2">
    <citation type="submission" date="2022-08" db="UniProtKB">
        <authorList>
            <consortium name="EnsemblMetazoa"/>
        </authorList>
    </citation>
    <scope>IDENTIFICATION</scope>
    <source>
        <strain evidence="2">STECLA/ALBI9_A</strain>
    </source>
</reference>
<dbReference type="STRING" id="7167.A0A182F446"/>
<dbReference type="VEuPathDB" id="VectorBase:AALB20_029186"/>
<evidence type="ECO:0000256" key="1">
    <source>
        <dbReference type="SAM" id="MobiDB-lite"/>
    </source>
</evidence>
<protein>
    <submittedName>
        <fullName evidence="2">Uncharacterized protein</fullName>
    </submittedName>
</protein>
<proteinExistence type="predicted"/>
<dbReference type="PROSITE" id="PS51155">
    <property type="entry name" value="CHIT_BIND_RR_2"/>
    <property type="match status" value="1"/>
</dbReference>
<dbReference type="EnsemblMetazoa" id="AALB001236-RA">
    <property type="protein sequence ID" value="AALB001236-PA"/>
    <property type="gene ID" value="AALB001236"/>
</dbReference>
<dbReference type="PANTHER" id="PTHR10380">
    <property type="entry name" value="CUTICLE PROTEIN"/>
    <property type="match status" value="1"/>
</dbReference>